<dbReference type="Proteomes" id="UP000734854">
    <property type="component" value="Unassembled WGS sequence"/>
</dbReference>
<dbReference type="AlphaFoldDB" id="A0A8J5HE98"/>
<feature type="coiled-coil region" evidence="1">
    <location>
        <begin position="52"/>
        <end position="89"/>
    </location>
</feature>
<organism evidence="2 3">
    <name type="scientific">Zingiber officinale</name>
    <name type="common">Ginger</name>
    <name type="synonym">Amomum zingiber</name>
    <dbReference type="NCBI Taxonomy" id="94328"/>
    <lineage>
        <taxon>Eukaryota</taxon>
        <taxon>Viridiplantae</taxon>
        <taxon>Streptophyta</taxon>
        <taxon>Embryophyta</taxon>
        <taxon>Tracheophyta</taxon>
        <taxon>Spermatophyta</taxon>
        <taxon>Magnoliopsida</taxon>
        <taxon>Liliopsida</taxon>
        <taxon>Zingiberales</taxon>
        <taxon>Zingiberaceae</taxon>
        <taxon>Zingiber</taxon>
    </lineage>
</organism>
<keyword evidence="3" id="KW-1185">Reference proteome</keyword>
<name>A0A8J5HE98_ZINOF</name>
<sequence length="130" mass="14954">MSRRWEESIQEWYTKSHTSNLEYLDLAKTEKQPTQRGPADYKGGISSNTAIIKQANTQIQLLVSILEKLESLEERIKRLEEKAPQQQTLPEAVIQSIADKVKTLSIQEKPKEAKGTLRVFTDPFQILKEE</sequence>
<gene>
    <name evidence="2" type="ORF">ZIOFF_017042</name>
</gene>
<evidence type="ECO:0000313" key="3">
    <source>
        <dbReference type="Proteomes" id="UP000734854"/>
    </source>
</evidence>
<evidence type="ECO:0000313" key="2">
    <source>
        <dbReference type="EMBL" id="KAG6520013.1"/>
    </source>
</evidence>
<accession>A0A8J5HE98</accession>
<evidence type="ECO:0000256" key="1">
    <source>
        <dbReference type="SAM" id="Coils"/>
    </source>
</evidence>
<comment type="caution">
    <text evidence="2">The sequence shown here is derived from an EMBL/GenBank/DDBJ whole genome shotgun (WGS) entry which is preliminary data.</text>
</comment>
<reference evidence="2 3" key="1">
    <citation type="submission" date="2020-08" db="EMBL/GenBank/DDBJ databases">
        <title>Plant Genome Project.</title>
        <authorList>
            <person name="Zhang R.-G."/>
        </authorList>
    </citation>
    <scope>NUCLEOTIDE SEQUENCE [LARGE SCALE GENOMIC DNA]</scope>
    <source>
        <tissue evidence="2">Rhizome</tissue>
    </source>
</reference>
<dbReference type="EMBL" id="JACMSC010000005">
    <property type="protein sequence ID" value="KAG6520013.1"/>
    <property type="molecule type" value="Genomic_DNA"/>
</dbReference>
<keyword evidence="1" id="KW-0175">Coiled coil</keyword>
<protein>
    <submittedName>
        <fullName evidence="2">Uncharacterized protein</fullName>
    </submittedName>
</protein>
<proteinExistence type="predicted"/>